<dbReference type="PANTHER" id="PTHR30189:SF1">
    <property type="entry name" value="LPS-ASSEMBLY PROTEIN LPTD"/>
    <property type="match status" value="1"/>
</dbReference>
<dbReference type="KEGG" id="alkq:M9189_05280"/>
<dbReference type="RefSeq" id="WP_250725173.1">
    <property type="nucleotide sequence ID" value="NZ_CP098400.1"/>
</dbReference>
<keyword evidence="2" id="KW-0732">Signal</keyword>
<proteinExistence type="predicted"/>
<evidence type="ECO:0000313" key="4">
    <source>
        <dbReference type="EMBL" id="URW80762.1"/>
    </source>
</evidence>
<dbReference type="GO" id="GO:1990351">
    <property type="term" value="C:transporter complex"/>
    <property type="evidence" value="ECO:0007669"/>
    <property type="project" value="TreeGrafter"/>
</dbReference>
<sequence>MSSKTFNIIIRFRMLSKRSVLLSCFSSFLFAALSAATTAEISNAQVQDTIPQSSVPAFDELALPSAVETSDSLAAGTDTTKKARPMFEAEIQYGAKDSVIFDRGKVHLYGDARVSYLDVELKAYYIELDIDSTLAFAEGYIDENGEEKGLPVFKDKSGEYTMRRMKYNFETEKAIIEHVVTTQGEGYVVSEWAKKNDDNSYFLKDGRYTTCDHLDHPHFYINMTKAKVIPGNKIVTGPAYLVVEDVKIFPLFIPFAFVPSTSSYSSGILMPSYGEESNRGFFLRDGGYYWAAGQYFDLSLTGDIYANGSWGLKTASNYRKRYKYSGAFNLQTITNVTSEKDLPDYSKSKDFSITWSHRQDAKANPNSSLSASVNYSTSSFDRNNVGSIINPEILAQNQKRSSISYTKRFPGSPFNLSVNLLHSQNSRDTSINLTIPDFTLTMSRIYPFKSKNKIGTKERWYETVSISYKGNFKNEVKTHERDLSFTAKSLSNDWRNGAKHSIPVSMNLKLLKYFTLTPSFNYNERWYLKSIRKSWDEEAQKVVVTDTVGGFQRAYDYSFGVGTSTKIYTYYRPIRALFGDKINVIRHVMTPSVSVGYTPNFTDPKYGYFDHLEYYDVRSDRIVKQDYSIYEGSIYGYPSSRESGSIGFNLGNTLEMKLKSDRDSTGFKKVAILEALNFSTSYNMLADEFALSRINMNGRTKIFGTNISFGAVFDPYALDSVQVSPTTKSVQRINSFEWSANNRLARLETANLSFGFNFGADTFKKKKSDDAGNQSDDQSNQLPEANPLDDPDALEEAVLPVLDVEPLEEGDEGYAKFEMPWNISVNYNMRVIPNTAKFDPVARKFDYKFTADVSLSGNVSLTKKWSINMSTGYNLERKEISHTNLSISRNLHCWNMNFNMVPFGAYKSFFFSIAINSTMLRDLKYEKRSHPRDNPNWF</sequence>
<feature type="chain" id="PRO_5039920581" evidence="2">
    <location>
        <begin position="32"/>
        <end position="938"/>
    </location>
</feature>
<dbReference type="InterPro" id="IPR050218">
    <property type="entry name" value="LptD"/>
</dbReference>
<organism evidence="4 5">
    <name type="scientific">Xiashengella succiniciproducens</name>
    <dbReference type="NCBI Taxonomy" id="2949635"/>
    <lineage>
        <taxon>Bacteria</taxon>
        <taxon>Pseudomonadati</taxon>
        <taxon>Bacteroidota</taxon>
        <taxon>Bacteroidia</taxon>
        <taxon>Marinilabiliales</taxon>
        <taxon>Marinilabiliaceae</taxon>
        <taxon>Xiashengella</taxon>
    </lineage>
</organism>
<evidence type="ECO:0000259" key="3">
    <source>
        <dbReference type="Pfam" id="PF19838"/>
    </source>
</evidence>
<dbReference type="InterPro" id="IPR045659">
    <property type="entry name" value="LptD_2"/>
</dbReference>
<evidence type="ECO:0000256" key="2">
    <source>
        <dbReference type="SAM" id="SignalP"/>
    </source>
</evidence>
<reference evidence="4" key="1">
    <citation type="submission" date="2022-05" db="EMBL/GenBank/DDBJ databases">
        <authorList>
            <person name="Sun X."/>
        </authorList>
    </citation>
    <scope>NUCLEOTIDE SEQUENCE</scope>
    <source>
        <strain evidence="4">Ai-910</strain>
    </source>
</reference>
<gene>
    <name evidence="4" type="ORF">M9189_05280</name>
</gene>
<dbReference type="AlphaFoldDB" id="A0A9J6ZSD9"/>
<feature type="compositionally biased region" description="Polar residues" evidence="1">
    <location>
        <begin position="771"/>
        <end position="783"/>
    </location>
</feature>
<dbReference type="Proteomes" id="UP001056426">
    <property type="component" value="Chromosome"/>
</dbReference>
<feature type="domain" description="LPS-assembly protein LptD central" evidence="3">
    <location>
        <begin position="234"/>
        <end position="716"/>
    </location>
</feature>
<keyword evidence="5" id="KW-1185">Reference proteome</keyword>
<accession>A0A9J6ZSD9</accession>
<evidence type="ECO:0000256" key="1">
    <source>
        <dbReference type="SAM" id="MobiDB-lite"/>
    </source>
</evidence>
<reference evidence="4" key="2">
    <citation type="submission" date="2022-06" db="EMBL/GenBank/DDBJ databases">
        <title>Xiashengella guii gen. nov. sp. nov., a bacterium isolated form anaerobic digestion tank.</title>
        <authorList>
            <person name="Huang H."/>
        </authorList>
    </citation>
    <scope>NUCLEOTIDE SEQUENCE</scope>
    <source>
        <strain evidence="4">Ai-910</strain>
    </source>
</reference>
<protein>
    <submittedName>
        <fullName evidence="4">LPS-assembly protein LptD</fullName>
    </submittedName>
</protein>
<dbReference type="EMBL" id="CP098400">
    <property type="protein sequence ID" value="URW80762.1"/>
    <property type="molecule type" value="Genomic_DNA"/>
</dbReference>
<dbReference type="GO" id="GO:0009279">
    <property type="term" value="C:cell outer membrane"/>
    <property type="evidence" value="ECO:0007669"/>
    <property type="project" value="TreeGrafter"/>
</dbReference>
<evidence type="ECO:0000313" key="5">
    <source>
        <dbReference type="Proteomes" id="UP001056426"/>
    </source>
</evidence>
<name>A0A9J6ZSD9_9BACT</name>
<feature type="signal peptide" evidence="2">
    <location>
        <begin position="1"/>
        <end position="31"/>
    </location>
</feature>
<dbReference type="Pfam" id="PF19838">
    <property type="entry name" value="LptD_2"/>
    <property type="match status" value="1"/>
</dbReference>
<dbReference type="PANTHER" id="PTHR30189">
    <property type="entry name" value="LPS-ASSEMBLY PROTEIN"/>
    <property type="match status" value="1"/>
</dbReference>
<feature type="region of interest" description="Disordered" evidence="1">
    <location>
        <begin position="765"/>
        <end position="790"/>
    </location>
</feature>